<evidence type="ECO:0000313" key="2">
    <source>
        <dbReference type="EMBL" id="EAY09023.1"/>
    </source>
</evidence>
<keyword evidence="2" id="KW-0808">Transferase</keyword>
<dbReference type="InParanoid" id="A2EEC5"/>
<dbReference type="Gene3D" id="1.10.510.10">
    <property type="entry name" value="Transferase(Phosphotransferase) domain 1"/>
    <property type="match status" value="1"/>
</dbReference>
<dbReference type="PANTHER" id="PTHR24362:SF309">
    <property type="entry name" value="PROTEIN KINASE DOMAIN-CONTAINING PROTEIN"/>
    <property type="match status" value="1"/>
</dbReference>
<dbReference type="InterPro" id="IPR000719">
    <property type="entry name" value="Prot_kinase_dom"/>
</dbReference>
<accession>A2EEC5</accession>
<reference evidence="2" key="2">
    <citation type="journal article" date="2007" name="Science">
        <title>Draft genome sequence of the sexually transmitted pathogen Trichomonas vaginalis.</title>
        <authorList>
            <person name="Carlton J.M."/>
            <person name="Hirt R.P."/>
            <person name="Silva J.C."/>
            <person name="Delcher A.L."/>
            <person name="Schatz M."/>
            <person name="Zhao Q."/>
            <person name="Wortman J.R."/>
            <person name="Bidwell S.L."/>
            <person name="Alsmark U.C.M."/>
            <person name="Besteiro S."/>
            <person name="Sicheritz-Ponten T."/>
            <person name="Noel C.J."/>
            <person name="Dacks J.B."/>
            <person name="Foster P.G."/>
            <person name="Simillion C."/>
            <person name="Van de Peer Y."/>
            <person name="Miranda-Saavedra D."/>
            <person name="Barton G.J."/>
            <person name="Westrop G.D."/>
            <person name="Mueller S."/>
            <person name="Dessi D."/>
            <person name="Fiori P.L."/>
            <person name="Ren Q."/>
            <person name="Paulsen I."/>
            <person name="Zhang H."/>
            <person name="Bastida-Corcuera F.D."/>
            <person name="Simoes-Barbosa A."/>
            <person name="Brown M.T."/>
            <person name="Hayes R.D."/>
            <person name="Mukherjee M."/>
            <person name="Okumura C.Y."/>
            <person name="Schneider R."/>
            <person name="Smith A.J."/>
            <person name="Vanacova S."/>
            <person name="Villalvazo M."/>
            <person name="Haas B.J."/>
            <person name="Pertea M."/>
            <person name="Feldblyum T.V."/>
            <person name="Utterback T.R."/>
            <person name="Shu C.L."/>
            <person name="Osoegawa K."/>
            <person name="de Jong P.J."/>
            <person name="Hrdy I."/>
            <person name="Horvathova L."/>
            <person name="Zubacova Z."/>
            <person name="Dolezal P."/>
            <person name="Malik S.B."/>
            <person name="Logsdon J.M. Jr."/>
            <person name="Henze K."/>
            <person name="Gupta A."/>
            <person name="Wang C.C."/>
            <person name="Dunne R.L."/>
            <person name="Upcroft J.A."/>
            <person name="Upcroft P."/>
            <person name="White O."/>
            <person name="Salzberg S.L."/>
            <person name="Tang P."/>
            <person name="Chiu C.-H."/>
            <person name="Lee Y.-S."/>
            <person name="Embley T.M."/>
            <person name="Coombs G.H."/>
            <person name="Mottram J.C."/>
            <person name="Tachezy J."/>
            <person name="Fraser-Liggett C.M."/>
            <person name="Johnson P.J."/>
        </authorList>
    </citation>
    <scope>NUCLEOTIDE SEQUENCE [LARGE SCALE GENOMIC DNA]</scope>
    <source>
        <strain evidence="2">G3</strain>
    </source>
</reference>
<keyword evidence="2" id="KW-0418">Kinase</keyword>
<dbReference type="AlphaFoldDB" id="A2EEC5"/>
<reference evidence="2" key="1">
    <citation type="submission" date="2006-10" db="EMBL/GenBank/DDBJ databases">
        <authorList>
            <person name="Amadeo P."/>
            <person name="Zhao Q."/>
            <person name="Wortman J."/>
            <person name="Fraser-Liggett C."/>
            <person name="Carlton J."/>
        </authorList>
    </citation>
    <scope>NUCLEOTIDE SEQUENCE</scope>
    <source>
        <strain evidence="2">G3</strain>
    </source>
</reference>
<evidence type="ECO:0000259" key="1">
    <source>
        <dbReference type="PROSITE" id="PS50011"/>
    </source>
</evidence>
<dbReference type="InterPro" id="IPR011009">
    <property type="entry name" value="Kinase-like_dom_sf"/>
</dbReference>
<dbReference type="VEuPathDB" id="TrichDB:TVAG_073890"/>
<dbReference type="EMBL" id="DS113366">
    <property type="protein sequence ID" value="EAY09023.1"/>
    <property type="molecule type" value="Genomic_DNA"/>
</dbReference>
<keyword evidence="3" id="KW-1185">Reference proteome</keyword>
<evidence type="ECO:0000313" key="3">
    <source>
        <dbReference type="Proteomes" id="UP000001542"/>
    </source>
</evidence>
<dbReference type="OrthoDB" id="4062651at2759"/>
<dbReference type="Proteomes" id="UP000001542">
    <property type="component" value="Unassembled WGS sequence"/>
</dbReference>
<name>A2EEC5_TRIV3</name>
<dbReference type="STRING" id="5722.A2EEC5"/>
<dbReference type="SUPFAM" id="SSF56112">
    <property type="entry name" value="Protein kinase-like (PK-like)"/>
    <property type="match status" value="1"/>
</dbReference>
<dbReference type="GO" id="GO:0005524">
    <property type="term" value="F:ATP binding"/>
    <property type="evidence" value="ECO:0007669"/>
    <property type="project" value="InterPro"/>
</dbReference>
<dbReference type="PANTHER" id="PTHR24362">
    <property type="entry name" value="SERINE/THREONINE-PROTEIN KINASE NEK"/>
    <property type="match status" value="1"/>
</dbReference>
<dbReference type="Pfam" id="PF00069">
    <property type="entry name" value="Pkinase"/>
    <property type="match status" value="1"/>
</dbReference>
<dbReference type="KEGG" id="tva:4766934"/>
<feature type="domain" description="Protein kinase" evidence="1">
    <location>
        <begin position="14"/>
        <end position="256"/>
    </location>
</feature>
<dbReference type="VEuPathDB" id="TrichDB:TVAGG3_0797560"/>
<sequence>MNQKERDHFEKLQLKISSVIAEGSFGSLILVYSVTEQKNYALKRIQENYFLNPIDYMKRIDQISFVKPYTYYRLDGYVYMLQDYSPSDLYNCLKLHHNLTEEQLLKLCYEVLISVKEYHRNPPENGQIKPSAFILDRYGRITVSQLCSIEEFKSAQSMPRNYECLLYMAPEFFNGHPIDPIKADIWSLGVTFYFMAAHCYPFFSKDAHTYQKLVLKGNYALQSVQCSLLRSIISKCLDLNPEKRPSIEEMLSLDYFANIKSKPVTNKLPIERRSSQDGRTAGDLIPPRPNFPRIGSPMYQHRLSRTLSLENR</sequence>
<dbReference type="RefSeq" id="XP_001321246.1">
    <property type="nucleotide sequence ID" value="XM_001321211.1"/>
</dbReference>
<dbReference type="SMR" id="A2EEC5"/>
<dbReference type="PROSITE" id="PS50011">
    <property type="entry name" value="PROTEIN_KINASE_DOM"/>
    <property type="match status" value="1"/>
</dbReference>
<dbReference type="eggNOG" id="KOG0583">
    <property type="taxonomic scope" value="Eukaryota"/>
</dbReference>
<dbReference type="GO" id="GO:0004672">
    <property type="term" value="F:protein kinase activity"/>
    <property type="evidence" value="ECO:0007669"/>
    <property type="project" value="InterPro"/>
</dbReference>
<gene>
    <name evidence="2" type="ORF">TVAG_073890</name>
</gene>
<protein>
    <submittedName>
        <fullName evidence="2">STE family protein kinase</fullName>
    </submittedName>
</protein>
<proteinExistence type="predicted"/>
<organism evidence="2 3">
    <name type="scientific">Trichomonas vaginalis (strain ATCC PRA-98 / G3)</name>
    <dbReference type="NCBI Taxonomy" id="412133"/>
    <lineage>
        <taxon>Eukaryota</taxon>
        <taxon>Metamonada</taxon>
        <taxon>Parabasalia</taxon>
        <taxon>Trichomonadida</taxon>
        <taxon>Trichomonadidae</taxon>
        <taxon>Trichomonas</taxon>
    </lineage>
</organism>